<feature type="coiled-coil region" evidence="4">
    <location>
        <begin position="480"/>
        <end position="574"/>
    </location>
</feature>
<dbReference type="Proteomes" id="UP001162131">
    <property type="component" value="Unassembled WGS sequence"/>
</dbReference>
<evidence type="ECO:0000313" key="7">
    <source>
        <dbReference type="EMBL" id="CAG9325312.1"/>
    </source>
</evidence>
<evidence type="ECO:0000256" key="2">
    <source>
        <dbReference type="ARBA" id="ARBA00022490"/>
    </source>
</evidence>
<dbReference type="PROSITE" id="PS51460">
    <property type="entry name" value="GAR"/>
    <property type="match status" value="1"/>
</dbReference>
<feature type="compositionally biased region" description="Basic and acidic residues" evidence="5">
    <location>
        <begin position="130"/>
        <end position="151"/>
    </location>
</feature>
<feature type="region of interest" description="Disordered" evidence="5">
    <location>
        <begin position="302"/>
        <end position="338"/>
    </location>
</feature>
<evidence type="ECO:0000259" key="6">
    <source>
        <dbReference type="PROSITE" id="PS51460"/>
    </source>
</evidence>
<feature type="region of interest" description="Disordered" evidence="5">
    <location>
        <begin position="174"/>
        <end position="264"/>
    </location>
</feature>
<feature type="compositionally biased region" description="Basic and acidic residues" evidence="5">
    <location>
        <begin position="210"/>
        <end position="251"/>
    </location>
</feature>
<dbReference type="AlphaFoldDB" id="A0AAU9JEH1"/>
<keyword evidence="8" id="KW-1185">Reference proteome</keyword>
<evidence type="ECO:0000256" key="3">
    <source>
        <dbReference type="ARBA" id="ARBA00023212"/>
    </source>
</evidence>
<protein>
    <recommendedName>
        <fullName evidence="6">GAR domain-containing protein</fullName>
    </recommendedName>
</protein>
<proteinExistence type="predicted"/>
<dbReference type="GO" id="GO:0005856">
    <property type="term" value="C:cytoskeleton"/>
    <property type="evidence" value="ECO:0007669"/>
    <property type="project" value="UniProtKB-SubCell"/>
</dbReference>
<dbReference type="SUPFAM" id="SSF143575">
    <property type="entry name" value="GAS2 domain-like"/>
    <property type="match status" value="1"/>
</dbReference>
<gene>
    <name evidence="7" type="ORF">BSTOLATCC_MIC38575</name>
</gene>
<evidence type="ECO:0000256" key="1">
    <source>
        <dbReference type="ARBA" id="ARBA00004245"/>
    </source>
</evidence>
<name>A0AAU9JEH1_9CILI</name>
<sequence length="913" mass="103564">MESKFIFLKLQEADIWSGSQEISCRVSIEGQIASLTLDSTVQLPLSHFSSDIQMHLLVQTENIALGSVTLSLEQVFGPDLAQKMDEWFEFEIPGEVVALVESSDSQGKVLRVRIVGVITGSQDFEFSGSEVKEEVPEAGKKSEAGGEDEAKGQTYIEYVEAKDIVQEYPEVIEENEGISQQKEESVDKEEENKNETEEKVEAQEEAAVIEEVKESPQIEEAKPAEEPTESKPEVIDIKPPEEIKERPDRVRPQPLPISGPIKSGKCSYLDNIKGADHHQKFTQHILDKLKDEMGQSFLKLVEDATRSRSRSPTRTGTRSPSKKLTARSPTKISGGSFSAASKEEEEFLEIAGNSDVFLEKLSLKTKNAFVASVVGLLAKKSIYEIQANETNPARDIIEIHEKASEILESSAVETKEEIDKEFNDYQETMTELTEEIKRYEESLQGLRKKNEMLGHEKVSVSQQLNSLKSQIVEHSPESEVSQLIEDIQDLRKAFENSQSKRNKVKNEFEEYVEDYNKRIDSLIIENLRSTETKSSLLDELKAKTHQLETLDQENDHLLKEIQLLEGQIDVESKQKTTLSTFQKASKTHELALDRIKSQVVSIRSSKDNYSTDAFSLQQQLESDIKKYKNLHISTQSDIQAKTEIANELKNKLKNLKDYIKQLEEIFAKKQNIDHVFEIVQSKGGHDFETKDMLVSELSYFSDFVFSLTQLYLKEHRIYKSLSAVFEEKEYDLNAMRRVVAEVKMQNPVYFPVNNDNIDQALAAYLNSRDEVVPVPFIREAAGVYLFGSRRVLVSFERGKLTVKVGGGFLPIDDFVECYCDAEFEKLNSKPEEKSPRMKKFMAKWVGGLIDYKENDDDAMKLRLIKAVQGHKYSTAYAVKDKSKSRSRSQSPAKLISDEIIAASIDEEVQVENS</sequence>
<evidence type="ECO:0000313" key="8">
    <source>
        <dbReference type="Proteomes" id="UP001162131"/>
    </source>
</evidence>
<comment type="subcellular location">
    <subcellularLocation>
        <location evidence="1">Cytoplasm</location>
        <location evidence="1">Cytoskeleton</location>
    </subcellularLocation>
</comment>
<keyword evidence="2" id="KW-0963">Cytoplasm</keyword>
<feature type="compositionally biased region" description="Low complexity" evidence="5">
    <location>
        <begin position="310"/>
        <end position="319"/>
    </location>
</feature>
<evidence type="ECO:0000256" key="5">
    <source>
        <dbReference type="SAM" id="MobiDB-lite"/>
    </source>
</evidence>
<feature type="coiled-coil region" evidence="4">
    <location>
        <begin position="415"/>
        <end position="456"/>
    </location>
</feature>
<reference evidence="7" key="1">
    <citation type="submission" date="2021-09" db="EMBL/GenBank/DDBJ databases">
        <authorList>
            <consortium name="AG Swart"/>
            <person name="Singh M."/>
            <person name="Singh A."/>
            <person name="Seah K."/>
            <person name="Emmerich C."/>
        </authorList>
    </citation>
    <scope>NUCLEOTIDE SEQUENCE</scope>
    <source>
        <strain evidence="7">ATCC30299</strain>
    </source>
</reference>
<comment type="caution">
    <text evidence="7">The sequence shown here is derived from an EMBL/GenBank/DDBJ whole genome shotgun (WGS) entry which is preliminary data.</text>
</comment>
<feature type="domain" description="GAR" evidence="6">
    <location>
        <begin position="752"/>
        <end position="822"/>
    </location>
</feature>
<organism evidence="7 8">
    <name type="scientific">Blepharisma stoltei</name>
    <dbReference type="NCBI Taxonomy" id="1481888"/>
    <lineage>
        <taxon>Eukaryota</taxon>
        <taxon>Sar</taxon>
        <taxon>Alveolata</taxon>
        <taxon>Ciliophora</taxon>
        <taxon>Postciliodesmatophora</taxon>
        <taxon>Heterotrichea</taxon>
        <taxon>Heterotrichida</taxon>
        <taxon>Blepharismidae</taxon>
        <taxon>Blepharisma</taxon>
    </lineage>
</organism>
<feature type="coiled-coil region" evidence="4">
    <location>
        <begin position="638"/>
        <end position="672"/>
    </location>
</feature>
<dbReference type="InterPro" id="IPR003108">
    <property type="entry name" value="GAR_dom"/>
</dbReference>
<feature type="region of interest" description="Disordered" evidence="5">
    <location>
        <begin position="127"/>
        <end position="152"/>
    </location>
</feature>
<dbReference type="GO" id="GO:0008017">
    <property type="term" value="F:microtubule binding"/>
    <property type="evidence" value="ECO:0007669"/>
    <property type="project" value="InterPro"/>
</dbReference>
<dbReference type="EMBL" id="CAJZBQ010000038">
    <property type="protein sequence ID" value="CAG9325312.1"/>
    <property type="molecule type" value="Genomic_DNA"/>
</dbReference>
<feature type="compositionally biased region" description="Basic and acidic residues" evidence="5">
    <location>
        <begin position="181"/>
        <end position="202"/>
    </location>
</feature>
<keyword evidence="4" id="KW-0175">Coiled coil</keyword>
<dbReference type="InterPro" id="IPR036534">
    <property type="entry name" value="GAR_dom_sf"/>
</dbReference>
<evidence type="ECO:0000256" key="4">
    <source>
        <dbReference type="SAM" id="Coils"/>
    </source>
</evidence>
<keyword evidence="3" id="KW-0206">Cytoskeleton</keyword>
<accession>A0AAU9JEH1</accession>